<dbReference type="FunFam" id="2.60.40.1910:FF:000005">
    <property type="entry name" value="Aminopeptidase"/>
    <property type="match status" value="1"/>
</dbReference>
<dbReference type="GO" id="GO:0043171">
    <property type="term" value="P:peptide catabolic process"/>
    <property type="evidence" value="ECO:0007669"/>
    <property type="project" value="TreeGrafter"/>
</dbReference>
<dbReference type="GO" id="GO:0005737">
    <property type="term" value="C:cytoplasm"/>
    <property type="evidence" value="ECO:0007669"/>
    <property type="project" value="TreeGrafter"/>
</dbReference>
<keyword evidence="9 20" id="KW-0378">Hydrolase</keyword>
<evidence type="ECO:0000256" key="1">
    <source>
        <dbReference type="ARBA" id="ARBA00004401"/>
    </source>
</evidence>
<dbReference type="GO" id="GO:0008270">
    <property type="term" value="F:zinc ion binding"/>
    <property type="evidence" value="ECO:0007669"/>
    <property type="project" value="UniProtKB-UniRule"/>
</dbReference>
<name>A0AAD8D1T2_ACIOX</name>
<dbReference type="SUPFAM" id="SSF63737">
    <property type="entry name" value="Leukotriene A4 hydrolase N-terminal domain"/>
    <property type="match status" value="1"/>
</dbReference>
<sequence>MAKGQIVSKVLAVFAIVVVAGILGSIIALTTSYVEERKNHPLTTLPPPITTPSPDAPCLNPWDESRLPDSLIPSGYSVTLWPSLKPNDEGMFTFKGNSTVVFKCEKKTDLIVIHSRLLNLTMKGKHLADVRDVSSSKSVDIQYSCLDTSNEFLVVQLRSNLTEGKTYEMITDFTGELSDDMVGFYRSEYMEGGDKKLVATTQMQPTYARTVFPCFDEPAMKAHFNITLIHDPNLVALSNSPVIDSVNRTFGKAEWGITTFHPTPDMSTYLLAFIVCDFKNIHALNRNVSIRIWARPEAIAEHQGDYALNITGPILQYFEDYYSIPYPLAKSDQIALPDFSAGAMENWGLVTYRETALLYNPNISSTSNKEWVATVIAHELAHQWFGNLVTVRWWNDLWLNEGFATYVSYLGADHAEPSWNIKDLIVLHHYQKVFAVDALNSSHPLSLDEEEISTPLQIGNLFDSITYSKGAAVLRMLSGFLTENLFVGGLKTYLEQYKYNTTVYQDLWDHLQQTVNKQDNITLPDSVENIMNRWVLQMGFPVVTINTTTGTLTQKHFLLDPSAEVTRSSQFNYTWFVPVSWMKSGILQTDFWLLNTSETNTTVKSNSTDWVLANINCTGYYRVNYDTENWNRLLQQLQDNFTVRYIPTTLALHTTKYLSKDKEYMPWESAIDNLGYFSLMFDRTEVNGPMQTYLRKQVTPLFDYFENITANWTEVPSGHTDQYNQVTAIEVACENGLKKCQELASRLYREWMDNPSVNPIHPNLKTTIYCNAIAAGGVEEWDFAWERFQNASITTEADKLRYGLSCSKHIWILNRYLKYTLDPLKIRKMDSIPTINYISRNVVGQSLVWDFIRAYSTTICSGSSPMDSLLEGVTQRFSTELELKQLQQFRQSNDITEDCLSMRTLSQAIERTQLNIKWINENKDPVFNWFTSNSL</sequence>
<dbReference type="GO" id="GO:0006508">
    <property type="term" value="P:proteolysis"/>
    <property type="evidence" value="ECO:0007669"/>
    <property type="project" value="UniProtKB-KW"/>
</dbReference>
<dbReference type="AlphaFoldDB" id="A0AAD8D1T2"/>
<evidence type="ECO:0000256" key="12">
    <source>
        <dbReference type="ARBA" id="ARBA00022989"/>
    </source>
</evidence>
<dbReference type="FunFam" id="1.10.390.10:FF:000016">
    <property type="entry name" value="Glutamyl aminopeptidase"/>
    <property type="match status" value="1"/>
</dbReference>
<comment type="caution">
    <text evidence="24">The sequence shown here is derived from an EMBL/GenBank/DDBJ whole genome shotgun (WGS) entry which is preliminary data.</text>
</comment>
<proteinExistence type="inferred from homology"/>
<dbReference type="InterPro" id="IPR050344">
    <property type="entry name" value="Peptidase_M1_aminopeptidases"/>
</dbReference>
<evidence type="ECO:0000256" key="14">
    <source>
        <dbReference type="ARBA" id="ARBA00023136"/>
    </source>
</evidence>
<dbReference type="EMBL" id="JAGXEW010000019">
    <property type="protein sequence ID" value="KAK1160916.1"/>
    <property type="molecule type" value="Genomic_DNA"/>
</dbReference>
<evidence type="ECO:0000256" key="18">
    <source>
        <dbReference type="PIRSR" id="PIRSR634016-3"/>
    </source>
</evidence>
<feature type="domain" description="ERAP1-like C-terminal" evidence="22">
    <location>
        <begin position="610"/>
        <end position="913"/>
    </location>
</feature>
<dbReference type="Proteomes" id="UP001230051">
    <property type="component" value="Unassembled WGS sequence"/>
</dbReference>
<keyword evidence="7 20" id="KW-0812">Transmembrane</keyword>
<evidence type="ECO:0000259" key="21">
    <source>
        <dbReference type="Pfam" id="PF01433"/>
    </source>
</evidence>
<evidence type="ECO:0000256" key="6">
    <source>
        <dbReference type="ARBA" id="ARBA00022670"/>
    </source>
</evidence>
<feature type="domain" description="Peptidase M1 membrane alanine aminopeptidase" evidence="21">
    <location>
        <begin position="306"/>
        <end position="534"/>
    </location>
</feature>
<dbReference type="GO" id="GO:0042277">
    <property type="term" value="F:peptide binding"/>
    <property type="evidence" value="ECO:0007669"/>
    <property type="project" value="TreeGrafter"/>
</dbReference>
<evidence type="ECO:0000256" key="10">
    <source>
        <dbReference type="ARBA" id="ARBA00022833"/>
    </source>
</evidence>
<dbReference type="InterPro" id="IPR027268">
    <property type="entry name" value="Peptidase_M4/M1_CTD_sf"/>
</dbReference>
<dbReference type="PRINTS" id="PR00756">
    <property type="entry name" value="ALADIPTASE"/>
</dbReference>
<feature type="binding site" evidence="18">
    <location>
        <position position="401"/>
    </location>
    <ligand>
        <name>Zn(2+)</name>
        <dbReference type="ChEBI" id="CHEBI:29105"/>
        <note>catalytic</note>
    </ligand>
</feature>
<evidence type="ECO:0000313" key="25">
    <source>
        <dbReference type="Proteomes" id="UP001230051"/>
    </source>
</evidence>
<evidence type="ECO:0000256" key="9">
    <source>
        <dbReference type="ARBA" id="ARBA00022801"/>
    </source>
</evidence>
<dbReference type="Gene3D" id="2.60.40.1910">
    <property type="match status" value="1"/>
</dbReference>
<keyword evidence="15" id="KW-1015">Disulfide bond</keyword>
<keyword evidence="8 18" id="KW-0479">Metal-binding</keyword>
<evidence type="ECO:0000259" key="23">
    <source>
        <dbReference type="Pfam" id="PF17900"/>
    </source>
</evidence>
<feature type="domain" description="Aminopeptidase N-like N-terminal" evidence="23">
    <location>
        <begin position="73"/>
        <end position="270"/>
    </location>
</feature>
<evidence type="ECO:0000256" key="17">
    <source>
        <dbReference type="PIRSR" id="PIRSR634016-1"/>
    </source>
</evidence>
<dbReference type="PANTHER" id="PTHR11533">
    <property type="entry name" value="PROTEASE M1 ZINC METALLOPROTEASE"/>
    <property type="match status" value="1"/>
</dbReference>
<evidence type="ECO:0000256" key="13">
    <source>
        <dbReference type="ARBA" id="ARBA00023049"/>
    </source>
</evidence>
<dbReference type="GO" id="GO:0005615">
    <property type="term" value="C:extracellular space"/>
    <property type="evidence" value="ECO:0007669"/>
    <property type="project" value="TreeGrafter"/>
</dbReference>
<dbReference type="InterPro" id="IPR034016">
    <property type="entry name" value="M1_APN-typ"/>
</dbReference>
<dbReference type="GO" id="GO:0005886">
    <property type="term" value="C:plasma membrane"/>
    <property type="evidence" value="ECO:0007669"/>
    <property type="project" value="UniProtKB-SubCell"/>
</dbReference>
<evidence type="ECO:0000313" key="24">
    <source>
        <dbReference type="EMBL" id="KAK1160916.1"/>
    </source>
</evidence>
<feature type="active site" description="Proton acceptor" evidence="17">
    <location>
        <position position="379"/>
    </location>
</feature>
<keyword evidence="12 20" id="KW-1133">Transmembrane helix</keyword>
<keyword evidence="25" id="KW-1185">Reference proteome</keyword>
<feature type="site" description="Transition state stabilizer" evidence="19">
    <location>
        <position position="467"/>
    </location>
</feature>
<gene>
    <name evidence="24" type="primary">ANPEP</name>
    <name evidence="24" type="ORF">AOXY_G19757</name>
</gene>
<dbReference type="GO" id="GO:0070006">
    <property type="term" value="F:metalloaminopeptidase activity"/>
    <property type="evidence" value="ECO:0007669"/>
    <property type="project" value="TreeGrafter"/>
</dbReference>
<organism evidence="24 25">
    <name type="scientific">Acipenser oxyrinchus oxyrinchus</name>
    <dbReference type="NCBI Taxonomy" id="40147"/>
    <lineage>
        <taxon>Eukaryota</taxon>
        <taxon>Metazoa</taxon>
        <taxon>Chordata</taxon>
        <taxon>Craniata</taxon>
        <taxon>Vertebrata</taxon>
        <taxon>Euteleostomi</taxon>
        <taxon>Actinopterygii</taxon>
        <taxon>Chondrostei</taxon>
        <taxon>Acipenseriformes</taxon>
        <taxon>Acipenseridae</taxon>
        <taxon>Acipenser</taxon>
    </lineage>
</organism>
<dbReference type="EC" id="3.4.11.-" evidence="20"/>
<dbReference type="PANTHER" id="PTHR11533:SF259">
    <property type="entry name" value="AMINOPEPTIDASE"/>
    <property type="match status" value="1"/>
</dbReference>
<dbReference type="InterPro" id="IPR014782">
    <property type="entry name" value="Peptidase_M1_dom"/>
</dbReference>
<evidence type="ECO:0000256" key="3">
    <source>
        <dbReference type="ARBA" id="ARBA00011738"/>
    </source>
</evidence>
<keyword evidence="6 20" id="KW-0645">Protease</keyword>
<accession>A0AAD8D1T2</accession>
<evidence type="ECO:0000256" key="20">
    <source>
        <dbReference type="RuleBase" id="RU364040"/>
    </source>
</evidence>
<evidence type="ECO:0000259" key="22">
    <source>
        <dbReference type="Pfam" id="PF11838"/>
    </source>
</evidence>
<dbReference type="InterPro" id="IPR024571">
    <property type="entry name" value="ERAP1-like_C_dom"/>
</dbReference>
<evidence type="ECO:0000256" key="11">
    <source>
        <dbReference type="ARBA" id="ARBA00022968"/>
    </source>
</evidence>
<comment type="subunit">
    <text evidence="3">Homodimer.</text>
</comment>
<evidence type="ECO:0000256" key="7">
    <source>
        <dbReference type="ARBA" id="ARBA00022692"/>
    </source>
</evidence>
<keyword evidence="5" id="KW-1003">Cell membrane</keyword>
<feature type="transmembrane region" description="Helical" evidence="20">
    <location>
        <begin position="12"/>
        <end position="34"/>
    </location>
</feature>
<reference evidence="24" key="1">
    <citation type="submission" date="2022-02" db="EMBL/GenBank/DDBJ databases">
        <title>Atlantic sturgeon de novo genome assembly.</title>
        <authorList>
            <person name="Stock M."/>
            <person name="Klopp C."/>
            <person name="Guiguen Y."/>
            <person name="Cabau C."/>
            <person name="Parinello H."/>
            <person name="Santidrian Yebra-Pimentel E."/>
            <person name="Kuhl H."/>
            <person name="Dirks R.P."/>
            <person name="Guessner J."/>
            <person name="Wuertz S."/>
            <person name="Du K."/>
            <person name="Schartl M."/>
        </authorList>
    </citation>
    <scope>NUCLEOTIDE SEQUENCE</scope>
    <source>
        <strain evidence="24">STURGEONOMICS-FGT-2020</strain>
        <tissue evidence="24">Whole blood</tissue>
    </source>
</reference>
<evidence type="ECO:0000256" key="8">
    <source>
        <dbReference type="ARBA" id="ARBA00022723"/>
    </source>
</evidence>
<dbReference type="Pfam" id="PF17900">
    <property type="entry name" value="Peptidase_M1_N"/>
    <property type="match status" value="1"/>
</dbReference>
<comment type="similarity">
    <text evidence="2 20">Belongs to the peptidase M1 family.</text>
</comment>
<dbReference type="Gene3D" id="1.25.50.20">
    <property type="match status" value="1"/>
</dbReference>
<keyword evidence="4 20" id="KW-0031">Aminopeptidase</keyword>
<evidence type="ECO:0000256" key="15">
    <source>
        <dbReference type="ARBA" id="ARBA00023157"/>
    </source>
</evidence>
<dbReference type="SUPFAM" id="SSF55486">
    <property type="entry name" value="Metalloproteases ('zincins'), catalytic domain"/>
    <property type="match status" value="1"/>
</dbReference>
<dbReference type="Pfam" id="PF11838">
    <property type="entry name" value="ERAP1_C"/>
    <property type="match status" value="1"/>
</dbReference>
<keyword evidence="14 20" id="KW-0472">Membrane</keyword>
<evidence type="ECO:0000256" key="2">
    <source>
        <dbReference type="ARBA" id="ARBA00010136"/>
    </source>
</evidence>
<evidence type="ECO:0000256" key="16">
    <source>
        <dbReference type="ARBA" id="ARBA00023180"/>
    </source>
</evidence>
<dbReference type="CDD" id="cd09601">
    <property type="entry name" value="M1_APN-Q_like"/>
    <property type="match status" value="1"/>
</dbReference>
<keyword evidence="16" id="KW-0325">Glycoprotein</keyword>
<comment type="cofactor">
    <cofactor evidence="18 20">
        <name>Zn(2+)</name>
        <dbReference type="ChEBI" id="CHEBI:29105"/>
    </cofactor>
    <text evidence="18 20">Binds 1 zinc ion per subunit.</text>
</comment>
<dbReference type="Gene3D" id="2.60.40.1730">
    <property type="entry name" value="tricorn interacting facor f3 domain"/>
    <property type="match status" value="1"/>
</dbReference>
<dbReference type="InterPro" id="IPR001930">
    <property type="entry name" value="Peptidase_M1"/>
</dbReference>
<evidence type="ECO:0000256" key="19">
    <source>
        <dbReference type="PIRSR" id="PIRSR634016-4"/>
    </source>
</evidence>
<dbReference type="FunFam" id="2.60.40.1730:FF:000001">
    <property type="entry name" value="Leucyl-cystinyl aminopeptidase"/>
    <property type="match status" value="1"/>
</dbReference>
<dbReference type="InterPro" id="IPR042097">
    <property type="entry name" value="Aminopeptidase_N-like_N_sf"/>
</dbReference>
<dbReference type="FunFam" id="1.25.50.20:FF:000012">
    <property type="entry name" value="Aminopeptidase N"/>
    <property type="match status" value="1"/>
</dbReference>
<feature type="binding site" evidence="18">
    <location>
        <position position="382"/>
    </location>
    <ligand>
        <name>Zn(2+)</name>
        <dbReference type="ChEBI" id="CHEBI:29105"/>
        <note>catalytic</note>
    </ligand>
</feature>
<comment type="subcellular location">
    <subcellularLocation>
        <location evidence="1">Cell membrane</location>
        <topology evidence="1">Single-pass type II membrane protein</topology>
    </subcellularLocation>
</comment>
<keyword evidence="13 20" id="KW-0482">Metalloprotease</keyword>
<dbReference type="Gene3D" id="1.10.390.10">
    <property type="entry name" value="Neutral Protease Domain 2"/>
    <property type="match status" value="1"/>
</dbReference>
<feature type="binding site" evidence="18">
    <location>
        <position position="378"/>
    </location>
    <ligand>
        <name>Zn(2+)</name>
        <dbReference type="ChEBI" id="CHEBI:29105"/>
        <note>catalytic</note>
    </ligand>
</feature>
<evidence type="ECO:0000256" key="4">
    <source>
        <dbReference type="ARBA" id="ARBA00022438"/>
    </source>
</evidence>
<protein>
    <recommendedName>
        <fullName evidence="20">Aminopeptidase</fullName>
        <ecNumber evidence="20">3.4.11.-</ecNumber>
    </recommendedName>
</protein>
<keyword evidence="11" id="KW-0735">Signal-anchor</keyword>
<dbReference type="InterPro" id="IPR045357">
    <property type="entry name" value="Aminopeptidase_N-like_N"/>
</dbReference>
<dbReference type="Pfam" id="PF01433">
    <property type="entry name" value="Peptidase_M1"/>
    <property type="match status" value="1"/>
</dbReference>
<keyword evidence="10 18" id="KW-0862">Zinc</keyword>
<evidence type="ECO:0000256" key="5">
    <source>
        <dbReference type="ARBA" id="ARBA00022475"/>
    </source>
</evidence>